<dbReference type="AlphaFoldDB" id="A0A645A6A3"/>
<reference evidence="1" key="1">
    <citation type="submission" date="2019-08" db="EMBL/GenBank/DDBJ databases">
        <authorList>
            <person name="Kucharzyk K."/>
            <person name="Murdoch R.W."/>
            <person name="Higgins S."/>
            <person name="Loffler F."/>
        </authorList>
    </citation>
    <scope>NUCLEOTIDE SEQUENCE</scope>
</reference>
<organism evidence="1">
    <name type="scientific">bioreactor metagenome</name>
    <dbReference type="NCBI Taxonomy" id="1076179"/>
    <lineage>
        <taxon>unclassified sequences</taxon>
        <taxon>metagenomes</taxon>
        <taxon>ecological metagenomes</taxon>
    </lineage>
</organism>
<dbReference type="EMBL" id="VSSQ01012180">
    <property type="protein sequence ID" value="MPM48622.1"/>
    <property type="molecule type" value="Genomic_DNA"/>
</dbReference>
<gene>
    <name evidence="1" type="ORF">SDC9_95348</name>
</gene>
<accession>A0A645A6A3</accession>
<name>A0A645A6A3_9ZZZZ</name>
<sequence length="73" mass="7318">MGTGFDRDGSEVKSLGCSFGLSDSGFGKLPVKAAQHGGAQSSRQGLAAARNAVGQHPALLVGVGPKGQVNRLI</sequence>
<comment type="caution">
    <text evidence="1">The sequence shown here is derived from an EMBL/GenBank/DDBJ whole genome shotgun (WGS) entry which is preliminary data.</text>
</comment>
<proteinExistence type="predicted"/>
<evidence type="ECO:0000313" key="1">
    <source>
        <dbReference type="EMBL" id="MPM48622.1"/>
    </source>
</evidence>
<protein>
    <submittedName>
        <fullName evidence="1">Uncharacterized protein</fullName>
    </submittedName>
</protein>